<dbReference type="Pfam" id="PF00085">
    <property type="entry name" value="Thioredoxin"/>
    <property type="match status" value="1"/>
</dbReference>
<dbReference type="PANTHER" id="PTHR45663:SF11">
    <property type="entry name" value="GEO12009P1"/>
    <property type="match status" value="1"/>
</dbReference>
<dbReference type="InterPro" id="IPR036249">
    <property type="entry name" value="Thioredoxin-like_sf"/>
</dbReference>
<dbReference type="EMBL" id="CP046401">
    <property type="protein sequence ID" value="QGY47169.1"/>
    <property type="molecule type" value="Genomic_DNA"/>
</dbReference>
<feature type="site" description="Contributes to redox potential value" evidence="8">
    <location>
        <position position="26"/>
    </location>
</feature>
<dbReference type="InterPro" id="IPR013766">
    <property type="entry name" value="Thioredoxin_domain"/>
</dbReference>
<dbReference type="Gene3D" id="3.40.30.10">
    <property type="entry name" value="Glutaredoxin"/>
    <property type="match status" value="1"/>
</dbReference>
<dbReference type="GO" id="GO:0005829">
    <property type="term" value="C:cytosol"/>
    <property type="evidence" value="ECO:0007669"/>
    <property type="project" value="TreeGrafter"/>
</dbReference>
<evidence type="ECO:0000313" key="12">
    <source>
        <dbReference type="Proteomes" id="UP000428260"/>
    </source>
</evidence>
<keyword evidence="12" id="KW-1185">Reference proteome</keyword>
<evidence type="ECO:0000256" key="9">
    <source>
        <dbReference type="PIRSR" id="PIRSR000077-4"/>
    </source>
</evidence>
<keyword evidence="2" id="KW-0813">Transport</keyword>
<dbReference type="AlphaFoldDB" id="A0A6I6K0P6"/>
<dbReference type="PIRSF" id="PIRSF000077">
    <property type="entry name" value="Thioredoxin"/>
    <property type="match status" value="1"/>
</dbReference>
<dbReference type="NCBIfam" id="TIGR01068">
    <property type="entry name" value="thioredoxin"/>
    <property type="match status" value="1"/>
</dbReference>
<dbReference type="InterPro" id="IPR017937">
    <property type="entry name" value="Thioredoxin_CS"/>
</dbReference>
<gene>
    <name evidence="11" type="primary">trxA</name>
    <name evidence="11" type="ORF">GM418_26950</name>
</gene>
<sequence>MNGKFQSIINSKRPVLVDFYADWCGPCKQVPQILKEVKEDLKDKVRIIKVNVDRNPFIASKYQIRSIPTLIIFQNGVPQWTGVGVRHASELKEIIKDICE</sequence>
<feature type="active site" description="Nucleophile" evidence="8">
    <location>
        <position position="24"/>
    </location>
</feature>
<dbReference type="KEGG" id="mcos:GM418_26950"/>
<feature type="site" description="Deprotonates C-terminal active site Cys" evidence="8">
    <location>
        <position position="18"/>
    </location>
</feature>
<evidence type="ECO:0000256" key="5">
    <source>
        <dbReference type="ARBA" id="ARBA00023284"/>
    </source>
</evidence>
<feature type="site" description="Contributes to redox potential value" evidence="8">
    <location>
        <position position="25"/>
    </location>
</feature>
<dbReference type="GO" id="GO:0045454">
    <property type="term" value="P:cell redox homeostasis"/>
    <property type="evidence" value="ECO:0007669"/>
    <property type="project" value="TreeGrafter"/>
</dbReference>
<evidence type="ECO:0000256" key="6">
    <source>
        <dbReference type="NCBIfam" id="TIGR01068"/>
    </source>
</evidence>
<dbReference type="CDD" id="cd02947">
    <property type="entry name" value="TRX_family"/>
    <property type="match status" value="1"/>
</dbReference>
<evidence type="ECO:0000256" key="3">
    <source>
        <dbReference type="ARBA" id="ARBA00022982"/>
    </source>
</evidence>
<dbReference type="Proteomes" id="UP000428260">
    <property type="component" value="Chromosome"/>
</dbReference>
<keyword evidence="3" id="KW-0249">Electron transport</keyword>
<protein>
    <recommendedName>
        <fullName evidence="6 7">Thioredoxin</fullName>
    </recommendedName>
</protein>
<evidence type="ECO:0000259" key="10">
    <source>
        <dbReference type="PROSITE" id="PS51352"/>
    </source>
</evidence>
<evidence type="ECO:0000256" key="7">
    <source>
        <dbReference type="PIRNR" id="PIRNR000077"/>
    </source>
</evidence>
<feature type="domain" description="Thioredoxin" evidence="10">
    <location>
        <begin position="1"/>
        <end position="100"/>
    </location>
</feature>
<dbReference type="PROSITE" id="PS51352">
    <property type="entry name" value="THIOREDOXIN_2"/>
    <property type="match status" value="1"/>
</dbReference>
<proteinExistence type="inferred from homology"/>
<evidence type="ECO:0000256" key="1">
    <source>
        <dbReference type="ARBA" id="ARBA00008987"/>
    </source>
</evidence>
<evidence type="ECO:0000256" key="4">
    <source>
        <dbReference type="ARBA" id="ARBA00023157"/>
    </source>
</evidence>
<dbReference type="PRINTS" id="PR00421">
    <property type="entry name" value="THIOREDOXIN"/>
</dbReference>
<evidence type="ECO:0000256" key="8">
    <source>
        <dbReference type="PIRSR" id="PIRSR000077-1"/>
    </source>
</evidence>
<feature type="disulfide bond" description="Redox-active" evidence="9">
    <location>
        <begin position="24"/>
        <end position="27"/>
    </location>
</feature>
<dbReference type="InterPro" id="IPR005746">
    <property type="entry name" value="Thioredoxin"/>
</dbReference>
<accession>A0A6I6K0P6</accession>
<keyword evidence="4 9" id="KW-1015">Disulfide bond</keyword>
<name>A0A6I6K0P6_9BACT</name>
<organism evidence="11 12">
    <name type="scientific">Maribellus comscasis</name>
    <dbReference type="NCBI Taxonomy" id="2681766"/>
    <lineage>
        <taxon>Bacteria</taxon>
        <taxon>Pseudomonadati</taxon>
        <taxon>Bacteroidota</taxon>
        <taxon>Bacteroidia</taxon>
        <taxon>Marinilabiliales</taxon>
        <taxon>Prolixibacteraceae</taxon>
        <taxon>Maribellus</taxon>
    </lineage>
</organism>
<evidence type="ECO:0000256" key="2">
    <source>
        <dbReference type="ARBA" id="ARBA00022448"/>
    </source>
</evidence>
<dbReference type="FunFam" id="3.40.30.10:FF:000001">
    <property type="entry name" value="Thioredoxin"/>
    <property type="match status" value="1"/>
</dbReference>
<evidence type="ECO:0000313" key="11">
    <source>
        <dbReference type="EMBL" id="QGY47169.1"/>
    </source>
</evidence>
<reference evidence="11 12" key="1">
    <citation type="submission" date="2019-11" db="EMBL/GenBank/DDBJ databases">
        <authorList>
            <person name="Zheng R.K."/>
            <person name="Sun C.M."/>
        </authorList>
    </citation>
    <scope>NUCLEOTIDE SEQUENCE [LARGE SCALE GENOMIC DNA]</scope>
    <source>
        <strain evidence="11 12">WC007</strain>
    </source>
</reference>
<keyword evidence="5 9" id="KW-0676">Redox-active center</keyword>
<dbReference type="SUPFAM" id="SSF52833">
    <property type="entry name" value="Thioredoxin-like"/>
    <property type="match status" value="1"/>
</dbReference>
<comment type="similarity">
    <text evidence="1 7">Belongs to the thioredoxin family.</text>
</comment>
<feature type="active site" description="Nucleophile" evidence="8">
    <location>
        <position position="27"/>
    </location>
</feature>
<dbReference type="PROSITE" id="PS00194">
    <property type="entry name" value="THIOREDOXIN_1"/>
    <property type="match status" value="1"/>
</dbReference>
<dbReference type="PANTHER" id="PTHR45663">
    <property type="entry name" value="GEO12009P1"/>
    <property type="match status" value="1"/>
</dbReference>
<dbReference type="GO" id="GO:0015035">
    <property type="term" value="F:protein-disulfide reductase activity"/>
    <property type="evidence" value="ECO:0007669"/>
    <property type="project" value="UniProtKB-UniRule"/>
</dbReference>